<dbReference type="Proteomes" id="UP000186922">
    <property type="component" value="Unassembled WGS sequence"/>
</dbReference>
<reference evidence="2 3" key="1">
    <citation type="journal article" date="2016" name="Nat. Commun.">
        <title>Extremotolerant tardigrade genome and improved radiotolerance of human cultured cells by tardigrade-unique protein.</title>
        <authorList>
            <person name="Hashimoto T."/>
            <person name="Horikawa D.D."/>
            <person name="Saito Y."/>
            <person name="Kuwahara H."/>
            <person name="Kozuka-Hata H."/>
            <person name="Shin-I T."/>
            <person name="Minakuchi Y."/>
            <person name="Ohishi K."/>
            <person name="Motoyama A."/>
            <person name="Aizu T."/>
            <person name="Enomoto A."/>
            <person name="Kondo K."/>
            <person name="Tanaka S."/>
            <person name="Hara Y."/>
            <person name="Koshikawa S."/>
            <person name="Sagara H."/>
            <person name="Miura T."/>
            <person name="Yokobori S."/>
            <person name="Miyagawa K."/>
            <person name="Suzuki Y."/>
            <person name="Kubo T."/>
            <person name="Oyama M."/>
            <person name="Kohara Y."/>
            <person name="Fujiyama A."/>
            <person name="Arakawa K."/>
            <person name="Katayama T."/>
            <person name="Toyoda A."/>
            <person name="Kunieda T."/>
        </authorList>
    </citation>
    <scope>NUCLEOTIDE SEQUENCE [LARGE SCALE GENOMIC DNA]</scope>
    <source>
        <strain evidence="2 3">YOKOZUNA-1</strain>
    </source>
</reference>
<comment type="caution">
    <text evidence="2">The sequence shown here is derived from an EMBL/GenBank/DDBJ whole genome shotgun (WGS) entry which is preliminary data.</text>
</comment>
<dbReference type="AlphaFoldDB" id="A0A1D1V9X9"/>
<name>A0A1D1V9X9_RAMVA</name>
<organism evidence="2 3">
    <name type="scientific">Ramazzottius varieornatus</name>
    <name type="common">Water bear</name>
    <name type="synonym">Tardigrade</name>
    <dbReference type="NCBI Taxonomy" id="947166"/>
    <lineage>
        <taxon>Eukaryota</taxon>
        <taxon>Metazoa</taxon>
        <taxon>Ecdysozoa</taxon>
        <taxon>Tardigrada</taxon>
        <taxon>Eutardigrada</taxon>
        <taxon>Parachela</taxon>
        <taxon>Hypsibioidea</taxon>
        <taxon>Ramazzottiidae</taxon>
        <taxon>Ramazzottius</taxon>
    </lineage>
</organism>
<feature type="compositionally biased region" description="Polar residues" evidence="1">
    <location>
        <begin position="322"/>
        <end position="339"/>
    </location>
</feature>
<proteinExistence type="predicted"/>
<feature type="compositionally biased region" description="Basic and acidic residues" evidence="1">
    <location>
        <begin position="312"/>
        <end position="321"/>
    </location>
</feature>
<protein>
    <submittedName>
        <fullName evidence="2">Uncharacterized protein</fullName>
    </submittedName>
</protein>
<feature type="region of interest" description="Disordered" evidence="1">
    <location>
        <begin position="1"/>
        <end position="20"/>
    </location>
</feature>
<evidence type="ECO:0000313" key="2">
    <source>
        <dbReference type="EMBL" id="GAU95318.1"/>
    </source>
</evidence>
<feature type="region of interest" description="Disordered" evidence="1">
    <location>
        <begin position="303"/>
        <end position="339"/>
    </location>
</feature>
<evidence type="ECO:0000256" key="1">
    <source>
        <dbReference type="SAM" id="MobiDB-lite"/>
    </source>
</evidence>
<sequence length="360" mass="40403">MMRLSTVRTRKPQASDDGLTEDSEVIAKRKGFLSTCYWTTPGDGKVQLCPGFDVYVYQQSLTDFRQQFGPLGARGAASASCWSKYSATLLAYLSGGWDVVIKDRRPSQGHRAILGPDVFRAVAGHIKELFGVENDMEHPVNRVRLAWSNSVSQVRPKTKSCLADSHAEKSQVFSEYLATCYWKTPGADKIPLHPGFEIYVYPAILEDLKTHYGPGTPHYGKDGWGRYASRLFVNLVGGWDNLMKYERPNVSIGRMMEGDFFYAMLGHLRELFKTKMTKREFAATLEGIFMHFRRYQYLPEPRAEAETEAQVDDCRQPETQRRQSVANTEPANVSPNKGSALSLLEPIGMYEGPCGDRGGG</sequence>
<evidence type="ECO:0000313" key="3">
    <source>
        <dbReference type="Proteomes" id="UP000186922"/>
    </source>
</evidence>
<dbReference type="EMBL" id="BDGG01000003">
    <property type="protein sequence ID" value="GAU95318.1"/>
    <property type="molecule type" value="Genomic_DNA"/>
</dbReference>
<keyword evidence="3" id="KW-1185">Reference proteome</keyword>
<accession>A0A1D1V9X9</accession>
<gene>
    <name evidence="2" type="primary">RvY_06954-1</name>
    <name evidence="2" type="synonym">RvY_06954.1</name>
    <name evidence="2" type="ORF">RvY_06954</name>
</gene>